<gene>
    <name evidence="2" type="ORF">HTY61_03540</name>
</gene>
<proteinExistence type="predicted"/>
<dbReference type="CDD" id="cd00732">
    <property type="entry name" value="CheW"/>
    <property type="match status" value="1"/>
</dbReference>
<dbReference type="Gene3D" id="2.40.50.180">
    <property type="entry name" value="CheA-289, Domain 4"/>
    <property type="match status" value="1"/>
</dbReference>
<dbReference type="GO" id="GO:0006935">
    <property type="term" value="P:chemotaxis"/>
    <property type="evidence" value="ECO:0007669"/>
    <property type="project" value="InterPro"/>
</dbReference>
<evidence type="ECO:0000259" key="1">
    <source>
        <dbReference type="PROSITE" id="PS50851"/>
    </source>
</evidence>
<accession>A0A6N1V9L1</accession>
<dbReference type="KEGG" id="orm:HTY61_03540"/>
<evidence type="ECO:0000313" key="2">
    <source>
        <dbReference type="EMBL" id="QKV17610.1"/>
    </source>
</evidence>
<dbReference type="InterPro" id="IPR002545">
    <property type="entry name" value="CheW-lke_dom"/>
</dbReference>
<reference evidence="2 3" key="1">
    <citation type="submission" date="2020-06" db="EMBL/GenBank/DDBJ databases">
        <title>Oricola thermophila sp. nov. isolated from a tidal sediments.</title>
        <authorList>
            <person name="Kwon K.K."/>
            <person name="Yang S.-H."/>
            <person name="Park M.-J."/>
        </authorList>
    </citation>
    <scope>NUCLEOTIDE SEQUENCE [LARGE SCALE GENOMIC DNA]</scope>
    <source>
        <strain evidence="2 3">MEBiC13590</strain>
    </source>
</reference>
<dbReference type="RefSeq" id="WP_175275507.1">
    <property type="nucleotide sequence ID" value="NZ_CP054836.1"/>
</dbReference>
<dbReference type="Gene3D" id="2.30.30.40">
    <property type="entry name" value="SH3 Domains"/>
    <property type="match status" value="1"/>
</dbReference>
<dbReference type="GO" id="GO:0007165">
    <property type="term" value="P:signal transduction"/>
    <property type="evidence" value="ECO:0007669"/>
    <property type="project" value="InterPro"/>
</dbReference>
<dbReference type="Proteomes" id="UP000509367">
    <property type="component" value="Chromosome"/>
</dbReference>
<feature type="domain" description="CheW-like" evidence="1">
    <location>
        <begin position="12"/>
        <end position="152"/>
    </location>
</feature>
<name>A0A6N1V9L1_9HYPH</name>
<dbReference type="PANTHER" id="PTHR22617:SF23">
    <property type="entry name" value="CHEMOTAXIS PROTEIN CHEW"/>
    <property type="match status" value="1"/>
</dbReference>
<sequence length="163" mass="17751">MREESTNSSEPTLKIISFRLADQVFCLDIMAVKEIRVWVKATPLPHSPDYVLGFINLRGRVIPVVDMARRLGLPAIEPTEQSAIIVIDEGDRGVGILVESVSDMVSVRPEDMQPVPDVMSDEEKALTKGIVPVGDDMICFLDLKGLFDQVGSVETGDAAVEAA</sequence>
<dbReference type="EMBL" id="CP054836">
    <property type="protein sequence ID" value="QKV17610.1"/>
    <property type="molecule type" value="Genomic_DNA"/>
</dbReference>
<dbReference type="AlphaFoldDB" id="A0A6N1V9L1"/>
<protein>
    <submittedName>
        <fullName evidence="2">Purine-binding chemotaxis protein CheW</fullName>
    </submittedName>
</protein>
<dbReference type="SUPFAM" id="SSF50341">
    <property type="entry name" value="CheW-like"/>
    <property type="match status" value="1"/>
</dbReference>
<dbReference type="InterPro" id="IPR036061">
    <property type="entry name" value="CheW-like_dom_sf"/>
</dbReference>
<dbReference type="PANTHER" id="PTHR22617">
    <property type="entry name" value="CHEMOTAXIS SENSOR HISTIDINE KINASE-RELATED"/>
    <property type="match status" value="1"/>
</dbReference>
<keyword evidence="3" id="KW-1185">Reference proteome</keyword>
<dbReference type="GO" id="GO:0005829">
    <property type="term" value="C:cytosol"/>
    <property type="evidence" value="ECO:0007669"/>
    <property type="project" value="TreeGrafter"/>
</dbReference>
<dbReference type="Pfam" id="PF01584">
    <property type="entry name" value="CheW"/>
    <property type="match status" value="1"/>
</dbReference>
<dbReference type="PROSITE" id="PS50851">
    <property type="entry name" value="CHEW"/>
    <property type="match status" value="1"/>
</dbReference>
<dbReference type="SMART" id="SM00260">
    <property type="entry name" value="CheW"/>
    <property type="match status" value="1"/>
</dbReference>
<evidence type="ECO:0000313" key="3">
    <source>
        <dbReference type="Proteomes" id="UP000509367"/>
    </source>
</evidence>
<dbReference type="InterPro" id="IPR039315">
    <property type="entry name" value="CheW"/>
</dbReference>
<organism evidence="2 3">
    <name type="scientific">Oricola thermophila</name>
    <dbReference type="NCBI Taxonomy" id="2742145"/>
    <lineage>
        <taxon>Bacteria</taxon>
        <taxon>Pseudomonadati</taxon>
        <taxon>Pseudomonadota</taxon>
        <taxon>Alphaproteobacteria</taxon>
        <taxon>Hyphomicrobiales</taxon>
        <taxon>Ahrensiaceae</taxon>
        <taxon>Oricola</taxon>
    </lineage>
</organism>